<evidence type="ECO:0000259" key="7">
    <source>
        <dbReference type="PROSITE" id="PS51296"/>
    </source>
</evidence>
<comment type="similarity">
    <text evidence="6">Belongs to the bacterial ring-hydroxylating dioxygenase ferredoxin component family.</text>
</comment>
<dbReference type="AlphaFoldDB" id="A0A1H6CC00"/>
<sequence length="104" mass="11359">MSDQHWVTGPLVSEIPEARPLRGKVSGKDVLFVRAGDEIRCLLDECPHMGLSMARAEIASDHTFSCPWHGMVFNALTGECVSSPGEHLKMFPVQVEGGRVQVKG</sequence>
<keyword evidence="2" id="KW-0479">Metal-binding</keyword>
<evidence type="ECO:0000256" key="2">
    <source>
        <dbReference type="ARBA" id="ARBA00022723"/>
    </source>
</evidence>
<feature type="domain" description="Rieske" evidence="7">
    <location>
        <begin position="7"/>
        <end position="102"/>
    </location>
</feature>
<evidence type="ECO:0000256" key="3">
    <source>
        <dbReference type="ARBA" id="ARBA00023004"/>
    </source>
</evidence>
<name>A0A1H6CC00_9BACT</name>
<evidence type="ECO:0000256" key="6">
    <source>
        <dbReference type="ARBA" id="ARBA00038001"/>
    </source>
</evidence>
<gene>
    <name evidence="8" type="ORF">SAMN05421819_4432</name>
</gene>
<dbReference type="GO" id="GO:0046872">
    <property type="term" value="F:metal ion binding"/>
    <property type="evidence" value="ECO:0007669"/>
    <property type="project" value="UniProtKB-KW"/>
</dbReference>
<dbReference type="Pfam" id="PF00355">
    <property type="entry name" value="Rieske"/>
    <property type="match status" value="1"/>
</dbReference>
<dbReference type="GO" id="GO:0051537">
    <property type="term" value="F:2 iron, 2 sulfur cluster binding"/>
    <property type="evidence" value="ECO:0007669"/>
    <property type="project" value="UniProtKB-KW"/>
</dbReference>
<dbReference type="CDD" id="cd03467">
    <property type="entry name" value="Rieske"/>
    <property type="match status" value="1"/>
</dbReference>
<protein>
    <submittedName>
        <fullName evidence="8">Ferredoxin subunit of nitrite reductase or a ring-hydroxylating dioxygenase</fullName>
    </submittedName>
</protein>
<dbReference type="Proteomes" id="UP000236728">
    <property type="component" value="Unassembled WGS sequence"/>
</dbReference>
<dbReference type="PROSITE" id="PS51296">
    <property type="entry name" value="RIESKE"/>
    <property type="match status" value="1"/>
</dbReference>
<dbReference type="SUPFAM" id="SSF50022">
    <property type="entry name" value="ISP domain"/>
    <property type="match status" value="1"/>
</dbReference>
<dbReference type="InterPro" id="IPR036922">
    <property type="entry name" value="Rieske_2Fe-2S_sf"/>
</dbReference>
<dbReference type="PANTHER" id="PTHR21496:SF0">
    <property type="entry name" value="RIESKE DOMAIN-CONTAINING PROTEIN"/>
    <property type="match status" value="1"/>
</dbReference>
<evidence type="ECO:0000313" key="9">
    <source>
        <dbReference type="Proteomes" id="UP000236728"/>
    </source>
</evidence>
<evidence type="ECO:0000256" key="5">
    <source>
        <dbReference type="ARBA" id="ARBA00034078"/>
    </source>
</evidence>
<keyword evidence="1" id="KW-0001">2Fe-2S</keyword>
<keyword evidence="8" id="KW-0560">Oxidoreductase</keyword>
<keyword evidence="9" id="KW-1185">Reference proteome</keyword>
<reference evidence="8 9" key="1">
    <citation type="submission" date="2016-10" db="EMBL/GenBank/DDBJ databases">
        <authorList>
            <person name="de Groot N.N."/>
        </authorList>
    </citation>
    <scope>NUCLEOTIDE SEQUENCE [LARGE SCALE GENOMIC DNA]</scope>
    <source>
        <strain evidence="8 9">DSM 22489</strain>
    </source>
</reference>
<dbReference type="PANTHER" id="PTHR21496">
    <property type="entry name" value="FERREDOXIN-RELATED"/>
    <property type="match status" value="1"/>
</dbReference>
<keyword evidence="8" id="KW-0223">Dioxygenase</keyword>
<dbReference type="OrthoDB" id="9795104at2"/>
<dbReference type="GO" id="GO:0051213">
    <property type="term" value="F:dioxygenase activity"/>
    <property type="evidence" value="ECO:0007669"/>
    <property type="project" value="UniProtKB-KW"/>
</dbReference>
<organism evidence="8 9">
    <name type="scientific">Bryocella elongata</name>
    <dbReference type="NCBI Taxonomy" id="863522"/>
    <lineage>
        <taxon>Bacteria</taxon>
        <taxon>Pseudomonadati</taxon>
        <taxon>Acidobacteriota</taxon>
        <taxon>Terriglobia</taxon>
        <taxon>Terriglobales</taxon>
        <taxon>Acidobacteriaceae</taxon>
        <taxon>Bryocella</taxon>
    </lineage>
</organism>
<evidence type="ECO:0000256" key="1">
    <source>
        <dbReference type="ARBA" id="ARBA00022714"/>
    </source>
</evidence>
<evidence type="ECO:0000256" key="4">
    <source>
        <dbReference type="ARBA" id="ARBA00023014"/>
    </source>
</evidence>
<dbReference type="Gene3D" id="2.102.10.10">
    <property type="entry name" value="Rieske [2Fe-2S] iron-sulphur domain"/>
    <property type="match status" value="1"/>
</dbReference>
<comment type="cofactor">
    <cofactor evidence="5">
        <name>[2Fe-2S] cluster</name>
        <dbReference type="ChEBI" id="CHEBI:190135"/>
    </cofactor>
</comment>
<dbReference type="RefSeq" id="WP_103935256.1">
    <property type="nucleotide sequence ID" value="NZ_FNVA01000009.1"/>
</dbReference>
<keyword evidence="4" id="KW-0411">Iron-sulfur</keyword>
<dbReference type="InterPro" id="IPR017941">
    <property type="entry name" value="Rieske_2Fe-2S"/>
</dbReference>
<accession>A0A1H6CC00</accession>
<proteinExistence type="inferred from homology"/>
<keyword evidence="3" id="KW-0408">Iron</keyword>
<dbReference type="EMBL" id="FNVA01000009">
    <property type="protein sequence ID" value="SEG70373.1"/>
    <property type="molecule type" value="Genomic_DNA"/>
</dbReference>
<evidence type="ECO:0000313" key="8">
    <source>
        <dbReference type="EMBL" id="SEG70373.1"/>
    </source>
</evidence>